<accession>A0A9Y1FKL0</accession>
<sequence>MSKTKFLFVFDTSFFWSLLNVNRHQLIQDIKEVFDYVPNIQYIAPKVILKELSGKYKDKCPFLERHIQFTDIEITEEELKELKKLNSSLPNHAFERKEKGDYIIINTAKKYDDSEAVKFVVSNDEGIHLFLDQAIPEEKIKPIWVARFLSFLAKQSLTKNQKRRFTQASEMLEEYIDTYRIKSKRGETPFYDIEKILMSAKFLPAEEQINRLQEALENQIITGEKSDTLPSFINQIGSKLHQIFSYIDLGETNVIESQLESVEVIIMNLSLEQRETVYKIISFYLITILNRLASIYDQNGAFSGIVSALERAKFYLKYVDEYEDKSQLYAILSWIHLLNNSNDLSRYYFSKVTDKNFELAKKLTALLELYDTPLAKIDTRLYELVPSETWKNLNETLAICPNRLLREKIAYIVNTFEIKPSFVFDARHFNLKNMEIKENSLLSFLKEQFRILNIIKKESSVVIECHDSKIGQIELRLPIIRTILKVSPGDLISFRGGTIAKIKKPSPGKKHSATIYFSKLEEDDCIISKDSKLI</sequence>
<dbReference type="EMBL" id="CP084166">
    <property type="protein sequence ID" value="UJG40360.1"/>
    <property type="molecule type" value="Genomic_DNA"/>
</dbReference>
<protein>
    <recommendedName>
        <fullName evidence="2">PIN domain-containing protein</fullName>
    </recommendedName>
</protein>
<name>A0A9Y1FKL0_9ARCH</name>
<dbReference type="AlphaFoldDB" id="A0A9Y1FKL0"/>
<dbReference type="Proteomes" id="UP001201020">
    <property type="component" value="Chromosome"/>
</dbReference>
<organism evidence="1">
    <name type="scientific">Candidatus Heimdallarchaeum aukensis</name>
    <dbReference type="NCBI Taxonomy" id="2876573"/>
    <lineage>
        <taxon>Archaea</taxon>
        <taxon>Promethearchaeati</taxon>
        <taxon>Candidatus Heimdallarchaeota</taxon>
        <taxon>Candidatus Heimdallarchaeia (ex Rinke et al. 2021) (nom. nud.)</taxon>
        <taxon>Candidatus Heimdallarchaeales</taxon>
        <taxon>Candidatus Heimdallarchaeaceae</taxon>
        <taxon>Candidatus Heimdallarchaeum</taxon>
    </lineage>
</organism>
<proteinExistence type="predicted"/>
<evidence type="ECO:0008006" key="2">
    <source>
        <dbReference type="Google" id="ProtNLM"/>
    </source>
</evidence>
<gene>
    <name evidence="1" type="ORF">K9W45_11025</name>
</gene>
<evidence type="ECO:0000313" key="1">
    <source>
        <dbReference type="EMBL" id="UJG40360.1"/>
    </source>
</evidence>
<reference evidence="1" key="1">
    <citation type="journal article" date="2022" name="Nat. Microbiol.">
        <title>Unique mobile elements and scalable gene flow at the prokaryote-eukaryote boundary revealed by circularized Asgard archaea genomes.</title>
        <authorList>
            <person name="Wu F."/>
            <person name="Speth D.R."/>
            <person name="Philosof A."/>
            <person name="Cremiere A."/>
            <person name="Narayanan A."/>
            <person name="Barco R.A."/>
            <person name="Connon S.A."/>
            <person name="Amend J.P."/>
            <person name="Antoshechkin I.A."/>
            <person name="Orphan V.J."/>
        </authorList>
    </citation>
    <scope>NUCLEOTIDE SEQUENCE</scope>
    <source>
        <strain evidence="1">PM71</strain>
    </source>
</reference>